<feature type="domain" description="Response regulatory" evidence="9">
    <location>
        <begin position="476"/>
        <end position="593"/>
    </location>
</feature>
<dbReference type="InterPro" id="IPR035965">
    <property type="entry name" value="PAS-like_dom_sf"/>
</dbReference>
<proteinExistence type="predicted"/>
<dbReference type="Pfam" id="PF00072">
    <property type="entry name" value="Response_reg"/>
    <property type="match status" value="1"/>
</dbReference>
<dbReference type="Pfam" id="PF00512">
    <property type="entry name" value="HisKA"/>
    <property type="match status" value="1"/>
</dbReference>
<feature type="compositionally biased region" description="Basic and acidic residues" evidence="7">
    <location>
        <begin position="746"/>
        <end position="760"/>
    </location>
</feature>
<dbReference type="SUPFAM" id="SSF55874">
    <property type="entry name" value="ATPase domain of HSP90 chaperone/DNA topoisomerase II/histidine kinase"/>
    <property type="match status" value="1"/>
</dbReference>
<feature type="modified residue" description="Phosphohistidine" evidence="5">
    <location>
        <position position="682"/>
    </location>
</feature>
<dbReference type="InterPro" id="IPR013767">
    <property type="entry name" value="PAS_fold"/>
</dbReference>
<dbReference type="InterPro" id="IPR001789">
    <property type="entry name" value="Sig_transdc_resp-reg_receiver"/>
</dbReference>
<dbReference type="EMBL" id="WIVE01000025">
    <property type="protein sequence ID" value="MQX36718.1"/>
    <property type="molecule type" value="Genomic_DNA"/>
</dbReference>
<evidence type="ECO:0000256" key="7">
    <source>
        <dbReference type="SAM" id="MobiDB-lite"/>
    </source>
</evidence>
<feature type="domain" description="Histidine kinase" evidence="8">
    <location>
        <begin position="211"/>
        <end position="442"/>
    </location>
</feature>
<dbReference type="PANTHER" id="PTHR45339">
    <property type="entry name" value="HYBRID SIGNAL TRANSDUCTION HISTIDINE KINASE J"/>
    <property type="match status" value="1"/>
</dbReference>
<feature type="region of interest" description="Disordered" evidence="7">
    <location>
        <begin position="1"/>
        <end position="71"/>
    </location>
</feature>
<dbReference type="PROSITE" id="PS50109">
    <property type="entry name" value="HIS_KIN"/>
    <property type="match status" value="1"/>
</dbReference>
<dbReference type="PANTHER" id="PTHR45339:SF5">
    <property type="entry name" value="HISTIDINE KINASE"/>
    <property type="match status" value="1"/>
</dbReference>
<gene>
    <name evidence="12" type="ORF">GHC57_09335</name>
</gene>
<organism evidence="12 13">
    <name type="scientific">Roseospira navarrensis</name>
    <dbReference type="NCBI Taxonomy" id="140058"/>
    <lineage>
        <taxon>Bacteria</taxon>
        <taxon>Pseudomonadati</taxon>
        <taxon>Pseudomonadota</taxon>
        <taxon>Alphaproteobacteria</taxon>
        <taxon>Rhodospirillales</taxon>
        <taxon>Rhodospirillaceae</taxon>
        <taxon>Roseospira</taxon>
    </lineage>
</organism>
<evidence type="ECO:0000256" key="1">
    <source>
        <dbReference type="ARBA" id="ARBA00000085"/>
    </source>
</evidence>
<dbReference type="InterPro" id="IPR005467">
    <property type="entry name" value="His_kinase_dom"/>
</dbReference>
<evidence type="ECO:0000259" key="11">
    <source>
        <dbReference type="PROSITE" id="PS50894"/>
    </source>
</evidence>
<keyword evidence="3 6" id="KW-0597">Phosphoprotein</keyword>
<dbReference type="InterPro" id="IPR008207">
    <property type="entry name" value="Sig_transdc_His_kin_Hpt_dom"/>
</dbReference>
<dbReference type="SUPFAM" id="SSF47384">
    <property type="entry name" value="Homodimeric domain of signal transducing histidine kinase"/>
    <property type="match status" value="1"/>
</dbReference>
<dbReference type="CDD" id="cd00082">
    <property type="entry name" value="HisKA"/>
    <property type="match status" value="1"/>
</dbReference>
<evidence type="ECO:0000259" key="8">
    <source>
        <dbReference type="PROSITE" id="PS50109"/>
    </source>
</evidence>
<dbReference type="NCBIfam" id="TIGR00229">
    <property type="entry name" value="sensory_box"/>
    <property type="match status" value="1"/>
</dbReference>
<dbReference type="SUPFAM" id="SSF47226">
    <property type="entry name" value="Histidine-containing phosphotransfer domain, HPT domain"/>
    <property type="match status" value="1"/>
</dbReference>
<dbReference type="SMART" id="SM00448">
    <property type="entry name" value="REC"/>
    <property type="match status" value="1"/>
</dbReference>
<dbReference type="InterPro" id="IPR004358">
    <property type="entry name" value="Sig_transdc_His_kin-like_C"/>
</dbReference>
<dbReference type="InterPro" id="IPR000014">
    <property type="entry name" value="PAS"/>
</dbReference>
<dbReference type="EC" id="2.7.13.3" evidence="2"/>
<dbReference type="InterPro" id="IPR036641">
    <property type="entry name" value="HPT_dom_sf"/>
</dbReference>
<keyword evidence="13" id="KW-1185">Reference proteome</keyword>
<dbReference type="Pfam" id="PF00989">
    <property type="entry name" value="PAS"/>
    <property type="match status" value="1"/>
</dbReference>
<feature type="modified residue" description="4-aspartylphosphate" evidence="6">
    <location>
        <position position="525"/>
    </location>
</feature>
<feature type="region of interest" description="Disordered" evidence="7">
    <location>
        <begin position="739"/>
        <end position="760"/>
    </location>
</feature>
<dbReference type="OrthoDB" id="9789782at2"/>
<dbReference type="InterPro" id="IPR036097">
    <property type="entry name" value="HisK_dim/P_sf"/>
</dbReference>
<dbReference type="SMART" id="SM00388">
    <property type="entry name" value="HisKA"/>
    <property type="match status" value="1"/>
</dbReference>
<dbReference type="Gene3D" id="1.20.120.160">
    <property type="entry name" value="HPT domain"/>
    <property type="match status" value="1"/>
</dbReference>
<evidence type="ECO:0000259" key="10">
    <source>
        <dbReference type="PROSITE" id="PS50112"/>
    </source>
</evidence>
<dbReference type="CDD" id="cd17546">
    <property type="entry name" value="REC_hyHK_CKI1_RcsC-like"/>
    <property type="match status" value="1"/>
</dbReference>
<dbReference type="GO" id="GO:0005886">
    <property type="term" value="C:plasma membrane"/>
    <property type="evidence" value="ECO:0007669"/>
    <property type="project" value="UniProtKB-SubCell"/>
</dbReference>
<dbReference type="InterPro" id="IPR011006">
    <property type="entry name" value="CheY-like_superfamily"/>
</dbReference>
<dbReference type="GO" id="GO:0006355">
    <property type="term" value="P:regulation of DNA-templated transcription"/>
    <property type="evidence" value="ECO:0007669"/>
    <property type="project" value="InterPro"/>
</dbReference>
<dbReference type="PROSITE" id="PS50110">
    <property type="entry name" value="RESPONSE_REGULATORY"/>
    <property type="match status" value="1"/>
</dbReference>
<evidence type="ECO:0000256" key="2">
    <source>
        <dbReference type="ARBA" id="ARBA00012438"/>
    </source>
</evidence>
<dbReference type="Gene3D" id="3.30.565.10">
    <property type="entry name" value="Histidine kinase-like ATPase, C-terminal domain"/>
    <property type="match status" value="1"/>
</dbReference>
<evidence type="ECO:0000259" key="9">
    <source>
        <dbReference type="PROSITE" id="PS50110"/>
    </source>
</evidence>
<reference evidence="12 13" key="1">
    <citation type="submission" date="2019-10" db="EMBL/GenBank/DDBJ databases">
        <title>Draft whole-genome sequence of the purple nonsulfur photosynthetic bacterium Roseospira navarrensis DSM 15114.</title>
        <authorList>
            <person name="Kyndt J.A."/>
            <person name="Meyer T.E."/>
        </authorList>
    </citation>
    <scope>NUCLEOTIDE SEQUENCE [LARGE SCALE GENOMIC DNA]</scope>
    <source>
        <strain evidence="12 13">DSM 15114</strain>
    </source>
</reference>
<evidence type="ECO:0000313" key="13">
    <source>
        <dbReference type="Proteomes" id="UP000434582"/>
    </source>
</evidence>
<dbReference type="InterPro" id="IPR003661">
    <property type="entry name" value="HisK_dim/P_dom"/>
</dbReference>
<dbReference type="AlphaFoldDB" id="A0A7X1ZDU3"/>
<feature type="domain" description="HPt" evidence="11">
    <location>
        <begin position="643"/>
        <end position="747"/>
    </location>
</feature>
<dbReference type="PROSITE" id="PS50112">
    <property type="entry name" value="PAS"/>
    <property type="match status" value="1"/>
</dbReference>
<dbReference type="PRINTS" id="PR00344">
    <property type="entry name" value="BCTRLSENSOR"/>
</dbReference>
<accession>A0A7X1ZDU3</accession>
<dbReference type="Gene3D" id="3.30.450.20">
    <property type="entry name" value="PAS domain"/>
    <property type="match status" value="1"/>
</dbReference>
<dbReference type="InterPro" id="IPR003594">
    <property type="entry name" value="HATPase_dom"/>
</dbReference>
<evidence type="ECO:0000256" key="4">
    <source>
        <dbReference type="ARBA" id="ARBA00023012"/>
    </source>
</evidence>
<dbReference type="SMART" id="SM00387">
    <property type="entry name" value="HATPase_c"/>
    <property type="match status" value="1"/>
</dbReference>
<dbReference type="GO" id="GO:0000155">
    <property type="term" value="F:phosphorelay sensor kinase activity"/>
    <property type="evidence" value="ECO:0007669"/>
    <property type="project" value="InterPro"/>
</dbReference>
<comment type="catalytic activity">
    <reaction evidence="1">
        <text>ATP + protein L-histidine = ADP + protein N-phospho-L-histidine.</text>
        <dbReference type="EC" id="2.7.13.3"/>
    </reaction>
</comment>
<keyword evidence="4" id="KW-0902">Two-component regulatory system</keyword>
<dbReference type="SUPFAM" id="SSF52172">
    <property type="entry name" value="CheY-like"/>
    <property type="match status" value="1"/>
</dbReference>
<dbReference type="InterPro" id="IPR036890">
    <property type="entry name" value="HATPase_C_sf"/>
</dbReference>
<dbReference type="SUPFAM" id="SSF55785">
    <property type="entry name" value="PYP-like sensor domain (PAS domain)"/>
    <property type="match status" value="1"/>
</dbReference>
<dbReference type="GO" id="GO:0005524">
    <property type="term" value="F:ATP binding"/>
    <property type="evidence" value="ECO:0007669"/>
    <property type="project" value="UniProtKB-KW"/>
</dbReference>
<comment type="caution">
    <text evidence="12">The sequence shown here is derived from an EMBL/GenBank/DDBJ whole genome shotgun (WGS) entry which is preliminary data.</text>
</comment>
<evidence type="ECO:0000256" key="6">
    <source>
        <dbReference type="PROSITE-ProRule" id="PRU00169"/>
    </source>
</evidence>
<evidence type="ECO:0000313" key="12">
    <source>
        <dbReference type="EMBL" id="MQX36718.1"/>
    </source>
</evidence>
<evidence type="ECO:0000256" key="5">
    <source>
        <dbReference type="PROSITE-ProRule" id="PRU00110"/>
    </source>
</evidence>
<dbReference type="CDD" id="cd16922">
    <property type="entry name" value="HATPase_EvgS-ArcB-TorS-like"/>
    <property type="match status" value="1"/>
</dbReference>
<dbReference type="CDD" id="cd00130">
    <property type="entry name" value="PAS"/>
    <property type="match status" value="1"/>
</dbReference>
<name>A0A7X1ZDU3_9PROT</name>
<protein>
    <recommendedName>
        <fullName evidence="2">histidine kinase</fullName>
        <ecNumber evidence="2">2.7.13.3</ecNumber>
    </recommendedName>
</protein>
<sequence length="760" mass="80999">MARSLLTPNDIRWSAKGRPRRPTLPQGPPTMPHTPATRRFRTPAAPAGDARSGPTERTGPPDGGRDRAGFGAADPDAVSIISVDAAGRILAFDAAAEATFGYRREEALGQPMGELILPPHLRADHEAAMARLHRTGLSRVVGRRIELEAMRSDGARFPCEVTISSAHPPEGPIYTAHIRDLSNRVAAEQALRAAASRPAETGQDTASLLAQMGHEIRAPLNGVLGILGLLEDSPLGPMESHWVRTGMDSATALLDAINDVLDHAWIEAGRMTLEPEPVGLGGLVEGVLDVMRPRADVRGLALSAHVDADVPRRVTADGGRIRQVLFNLLSNAIRVTDRGTVSVRVRLLPADGSTGAPPVPQDGARWVRFTVADTGPGIPAERHADLFQPAGARQAGLAGRPGVTGMGLLLCRRLVDLMGGRIGVESRPEEGARFHVDLPLAPSVALGLEPIETAGSGASDGVLCGASTDRRGKSIRILLAEDNQSTAMVAKTMLSRAGYRVDTVANGAEAVQAIGTLPYDLILMDLSMPVMDGLEATRRIRALAGRRNRIPVIAMTAHSLADARTQVLEAGMNDFLPKPSSRHQMIAMIRHWTRVRCWDRLHAEAAGPTALRQPAPQTVMPPVDEATPRLDVRVLHGLAQDTDAAVLRGLCEGFAEEALNRVNAISEAVARDDGAALEHHAHALSSSAGTFGAMRLYRITHAIETACRQNEVGKGMTLARTLPLEAERALAALPEAVESVQRAMRSHADPRPDPDPDRAA</sequence>
<dbReference type="Pfam" id="PF02518">
    <property type="entry name" value="HATPase_c"/>
    <property type="match status" value="1"/>
</dbReference>
<dbReference type="Gene3D" id="3.40.50.2300">
    <property type="match status" value="1"/>
</dbReference>
<evidence type="ECO:0000256" key="3">
    <source>
        <dbReference type="ARBA" id="ARBA00022553"/>
    </source>
</evidence>
<dbReference type="Pfam" id="PF01627">
    <property type="entry name" value="Hpt"/>
    <property type="match status" value="1"/>
</dbReference>
<feature type="domain" description="PAS" evidence="10">
    <location>
        <begin position="80"/>
        <end position="118"/>
    </location>
</feature>
<dbReference type="Gene3D" id="1.10.287.130">
    <property type="match status" value="1"/>
</dbReference>
<dbReference type="PROSITE" id="PS50894">
    <property type="entry name" value="HPT"/>
    <property type="match status" value="1"/>
</dbReference>
<dbReference type="Proteomes" id="UP000434582">
    <property type="component" value="Unassembled WGS sequence"/>
</dbReference>
<dbReference type="SMART" id="SM00091">
    <property type="entry name" value="PAS"/>
    <property type="match status" value="1"/>
</dbReference>